<dbReference type="GO" id="GO:0097157">
    <property type="term" value="F:pre-mRNA intronic binding"/>
    <property type="evidence" value="ECO:0007669"/>
    <property type="project" value="TreeGrafter"/>
</dbReference>
<evidence type="ECO:0000256" key="3">
    <source>
        <dbReference type="ARBA" id="ARBA00022737"/>
    </source>
</evidence>
<dbReference type="InterPro" id="IPR045164">
    <property type="entry name" value="RBM41/RNPC3"/>
</dbReference>
<feature type="region of interest" description="Disordered" evidence="7">
    <location>
        <begin position="190"/>
        <end position="212"/>
    </location>
</feature>
<dbReference type="Gene3D" id="6.10.250.610">
    <property type="match status" value="1"/>
</dbReference>
<feature type="compositionally biased region" description="Acidic residues" evidence="7">
    <location>
        <begin position="195"/>
        <end position="204"/>
    </location>
</feature>
<dbReference type="OrthoDB" id="1914176at2759"/>
<dbReference type="FunCoup" id="A0A0N1IQG3">
    <property type="interactions" value="806"/>
</dbReference>
<keyword evidence="10" id="KW-1185">Reference proteome</keyword>
<sequence length="433" mass="50259">MSKVLIIRHLPEQLSFKDKEQLLMHFGALQVWETPKKRNYIFASFATIEKAKESLFRLHQLEIAQRRLIVEFSFDKEPVNQNKYGEEKTSVTTKHVKEFLKLLNAWNPSVNFYQPPPVHVKYKYPDVDPNIVVNIVYNLFTHKPFYIQSLHLMNKMSLDTPFVENEKALLFFKDTFKHFFPDPPTIQLPAVPSEPESEISSDETEQNKEIRSSLPRRRIHTLPVTRKRPAAVLSTATLPKTKKPTVNQEEVFETVAPAPEAKKISVIVPQDALTKPNLTDEPEVIGELGKFERELQDTQEEQPQVEPEQPTISRSELVRNRISYRDMKVLPVFKNYHPGQPSMRLYIKNLAKTVTEQDVTRIYRRYIENLPEDKQIGFDVRVMQEGRMKGQAFVTFPSVRIAENALTETNGFMLKEKPMVVQFARAANKKSIN</sequence>
<dbReference type="AlphaFoldDB" id="A0A0N1IQG3"/>
<keyword evidence="4 6" id="KW-0694">RNA-binding</keyword>
<dbReference type="PANTHER" id="PTHR16105">
    <property type="entry name" value="RNA-BINDING REGION-CONTAINING PROTEIN 3"/>
    <property type="match status" value="1"/>
</dbReference>
<comment type="subcellular location">
    <subcellularLocation>
        <location evidence="1">Nucleus</location>
    </subcellularLocation>
</comment>
<dbReference type="CDD" id="cd12239">
    <property type="entry name" value="RRM2_RBM40_like"/>
    <property type="match status" value="1"/>
</dbReference>
<dbReference type="InterPro" id="IPR035979">
    <property type="entry name" value="RBD_domain_sf"/>
</dbReference>
<feature type="domain" description="RRM" evidence="8">
    <location>
        <begin position="3"/>
        <end position="75"/>
    </location>
</feature>
<dbReference type="InParanoid" id="A0A0N1IQG3"/>
<accession>A0A0N1IQG3</accession>
<organism evidence="9 10">
    <name type="scientific">Papilio machaon</name>
    <name type="common">Old World swallowtail butterfly</name>
    <dbReference type="NCBI Taxonomy" id="76193"/>
    <lineage>
        <taxon>Eukaryota</taxon>
        <taxon>Metazoa</taxon>
        <taxon>Ecdysozoa</taxon>
        <taxon>Arthropoda</taxon>
        <taxon>Hexapoda</taxon>
        <taxon>Insecta</taxon>
        <taxon>Pterygota</taxon>
        <taxon>Neoptera</taxon>
        <taxon>Endopterygota</taxon>
        <taxon>Lepidoptera</taxon>
        <taxon>Glossata</taxon>
        <taxon>Ditrysia</taxon>
        <taxon>Papilionoidea</taxon>
        <taxon>Papilionidae</taxon>
        <taxon>Papilioninae</taxon>
        <taxon>Papilio</taxon>
    </lineage>
</organism>
<dbReference type="GO" id="GO:0000398">
    <property type="term" value="P:mRNA splicing, via spliceosome"/>
    <property type="evidence" value="ECO:0007669"/>
    <property type="project" value="TreeGrafter"/>
</dbReference>
<gene>
    <name evidence="9" type="ORF">RR48_03316</name>
</gene>
<dbReference type="InterPro" id="IPR012677">
    <property type="entry name" value="Nucleotide-bd_a/b_plait_sf"/>
</dbReference>
<dbReference type="STRING" id="76193.A0A0N1IQG3"/>
<name>A0A0N1IQG3_PAPMA</name>
<evidence type="ECO:0000313" key="10">
    <source>
        <dbReference type="Proteomes" id="UP000053240"/>
    </source>
</evidence>
<dbReference type="SMART" id="SM00360">
    <property type="entry name" value="RRM"/>
    <property type="match status" value="2"/>
</dbReference>
<evidence type="ECO:0000256" key="6">
    <source>
        <dbReference type="PROSITE-ProRule" id="PRU00176"/>
    </source>
</evidence>
<evidence type="ECO:0000259" key="8">
    <source>
        <dbReference type="PROSITE" id="PS50102"/>
    </source>
</evidence>
<dbReference type="FunFam" id="3.30.70.330:FF:000207">
    <property type="entry name" value="RNA-binding region (RNP1, RRM)-containing 3"/>
    <property type="match status" value="1"/>
</dbReference>
<reference evidence="9 10" key="1">
    <citation type="journal article" date="2015" name="Nat. Commun.">
        <title>Outbred genome sequencing and CRISPR/Cas9 gene editing in butterflies.</title>
        <authorList>
            <person name="Li X."/>
            <person name="Fan D."/>
            <person name="Zhang W."/>
            <person name="Liu G."/>
            <person name="Zhang L."/>
            <person name="Zhao L."/>
            <person name="Fang X."/>
            <person name="Chen L."/>
            <person name="Dong Y."/>
            <person name="Chen Y."/>
            <person name="Ding Y."/>
            <person name="Zhao R."/>
            <person name="Feng M."/>
            <person name="Zhu Y."/>
            <person name="Feng Y."/>
            <person name="Jiang X."/>
            <person name="Zhu D."/>
            <person name="Xiang H."/>
            <person name="Feng X."/>
            <person name="Li S."/>
            <person name="Wang J."/>
            <person name="Zhang G."/>
            <person name="Kronforst M.R."/>
            <person name="Wang W."/>
        </authorList>
    </citation>
    <scope>NUCLEOTIDE SEQUENCE [LARGE SCALE GENOMIC DNA]</scope>
    <source>
        <strain evidence="9">Ya'a_city_454_Pm</strain>
        <tissue evidence="9">Whole body</tissue>
    </source>
</reference>
<dbReference type="Pfam" id="PF00076">
    <property type="entry name" value="RRM_1"/>
    <property type="match status" value="1"/>
</dbReference>
<dbReference type="GO" id="GO:0005689">
    <property type="term" value="C:U12-type spliceosomal complex"/>
    <property type="evidence" value="ECO:0007669"/>
    <property type="project" value="TreeGrafter"/>
</dbReference>
<evidence type="ECO:0000256" key="5">
    <source>
        <dbReference type="ARBA" id="ARBA00023242"/>
    </source>
</evidence>
<proteinExistence type="predicted"/>
<dbReference type="KEGG" id="pmac:106720786"/>
<evidence type="ECO:0000256" key="7">
    <source>
        <dbReference type="SAM" id="MobiDB-lite"/>
    </source>
</evidence>
<evidence type="ECO:0000256" key="2">
    <source>
        <dbReference type="ARBA" id="ARBA00020364"/>
    </source>
</evidence>
<evidence type="ECO:0000256" key="4">
    <source>
        <dbReference type="ARBA" id="ARBA00022884"/>
    </source>
</evidence>
<feature type="domain" description="RRM" evidence="8">
    <location>
        <begin position="343"/>
        <end position="426"/>
    </location>
</feature>
<dbReference type="InterPro" id="IPR000504">
    <property type="entry name" value="RRM_dom"/>
</dbReference>
<keyword evidence="5" id="KW-0539">Nucleus</keyword>
<dbReference type="SUPFAM" id="SSF54928">
    <property type="entry name" value="RNA-binding domain, RBD"/>
    <property type="match status" value="2"/>
</dbReference>
<dbReference type="PANTHER" id="PTHR16105:SF0">
    <property type="entry name" value="RNA-BINDING REGION-CONTAINING PROTEIN 3"/>
    <property type="match status" value="1"/>
</dbReference>
<dbReference type="GO" id="GO:0030626">
    <property type="term" value="F:U12 snRNA binding"/>
    <property type="evidence" value="ECO:0007669"/>
    <property type="project" value="TreeGrafter"/>
</dbReference>
<dbReference type="Proteomes" id="UP000053240">
    <property type="component" value="Unassembled WGS sequence"/>
</dbReference>
<keyword evidence="3" id="KW-0677">Repeat</keyword>
<dbReference type="EMBL" id="KQ459692">
    <property type="protein sequence ID" value="KPJ20429.1"/>
    <property type="molecule type" value="Genomic_DNA"/>
</dbReference>
<dbReference type="PROSITE" id="PS50102">
    <property type="entry name" value="RRM"/>
    <property type="match status" value="2"/>
</dbReference>
<evidence type="ECO:0000256" key="1">
    <source>
        <dbReference type="ARBA" id="ARBA00004123"/>
    </source>
</evidence>
<dbReference type="Gene3D" id="3.30.70.330">
    <property type="match status" value="2"/>
</dbReference>
<protein>
    <recommendedName>
        <fullName evidence="2">RNA-binding region-containing protein 3</fullName>
    </recommendedName>
</protein>
<evidence type="ECO:0000313" key="9">
    <source>
        <dbReference type="EMBL" id="KPJ20429.1"/>
    </source>
</evidence>